<name>A0A9N9UUJ3_9HYPO</name>
<dbReference type="Pfam" id="PF00248">
    <property type="entry name" value="Aldo_ket_red"/>
    <property type="match status" value="1"/>
</dbReference>
<reference evidence="13" key="1">
    <citation type="submission" date="2019-06" db="EMBL/GenBank/DDBJ databases">
        <authorList>
            <person name="Broberg M."/>
        </authorList>
    </citation>
    <scope>NUCLEOTIDE SEQUENCE [LARGE SCALE GENOMIC DNA]</scope>
</reference>
<evidence type="ECO:0000256" key="1">
    <source>
        <dbReference type="ARBA" id="ARBA00001968"/>
    </source>
</evidence>
<dbReference type="InterPro" id="IPR005140">
    <property type="entry name" value="eRF1_Pelota-like_N"/>
</dbReference>
<dbReference type="SUPFAM" id="SSF51430">
    <property type="entry name" value="NAD(P)-linked oxidoreductase"/>
    <property type="match status" value="1"/>
</dbReference>
<dbReference type="EMBL" id="CABFNO020001565">
    <property type="protein sequence ID" value="CAH0004032.1"/>
    <property type="molecule type" value="Genomic_DNA"/>
</dbReference>
<dbReference type="PANTHER" id="PTHR10853">
    <property type="entry name" value="PELOTA"/>
    <property type="match status" value="1"/>
</dbReference>
<dbReference type="Proteomes" id="UP000754883">
    <property type="component" value="Unassembled WGS sequence"/>
</dbReference>
<dbReference type="Gene3D" id="3.30.420.60">
    <property type="entry name" value="eRF1 domain 2"/>
    <property type="match status" value="1"/>
</dbReference>
<keyword evidence="7" id="KW-0498">Mitosis</keyword>
<proteinExistence type="inferred from homology"/>
<dbReference type="GO" id="GO:0051321">
    <property type="term" value="P:meiotic cell cycle"/>
    <property type="evidence" value="ECO:0007669"/>
    <property type="project" value="UniProtKB-KW"/>
</dbReference>
<dbReference type="GO" id="GO:0032790">
    <property type="term" value="P:ribosome disassembly"/>
    <property type="evidence" value="ECO:0007669"/>
    <property type="project" value="TreeGrafter"/>
</dbReference>
<dbReference type="PROSITE" id="PS00063">
    <property type="entry name" value="ALDOKETO_REDUCTASE_3"/>
    <property type="match status" value="1"/>
</dbReference>
<dbReference type="GO" id="GO:0006412">
    <property type="term" value="P:translation"/>
    <property type="evidence" value="ECO:0007669"/>
    <property type="project" value="UniProtKB-ARBA"/>
</dbReference>
<dbReference type="CDD" id="cd19071">
    <property type="entry name" value="AKR_AKR1-5-like"/>
    <property type="match status" value="1"/>
</dbReference>
<dbReference type="InterPro" id="IPR005142">
    <property type="entry name" value="eRF1_3"/>
</dbReference>
<evidence type="ECO:0000256" key="6">
    <source>
        <dbReference type="ARBA" id="ARBA00022723"/>
    </source>
</evidence>
<evidence type="ECO:0000256" key="9">
    <source>
        <dbReference type="ARBA" id="ARBA00023254"/>
    </source>
</evidence>
<dbReference type="SUPFAM" id="SSF55315">
    <property type="entry name" value="L30e-like"/>
    <property type="match status" value="1"/>
</dbReference>
<keyword evidence="8" id="KW-0560">Oxidoreductase</keyword>
<dbReference type="PRINTS" id="PR00069">
    <property type="entry name" value="ALDKETRDTASE"/>
</dbReference>
<dbReference type="NCBIfam" id="TIGR00111">
    <property type="entry name" value="pelota"/>
    <property type="match status" value="1"/>
</dbReference>
<evidence type="ECO:0000256" key="2">
    <source>
        <dbReference type="ARBA" id="ARBA00004496"/>
    </source>
</evidence>
<dbReference type="Pfam" id="PF03464">
    <property type="entry name" value="eRF1_2"/>
    <property type="match status" value="1"/>
</dbReference>
<keyword evidence="6" id="KW-0479">Metal-binding</keyword>
<dbReference type="GO" id="GO:0070651">
    <property type="term" value="P:nonfunctional rRNA decay"/>
    <property type="evidence" value="ECO:0007669"/>
    <property type="project" value="TreeGrafter"/>
</dbReference>
<dbReference type="Gene3D" id="3.30.1330.30">
    <property type="match status" value="1"/>
</dbReference>
<dbReference type="SUPFAM" id="SSF159065">
    <property type="entry name" value="Dom34/Pelota N-terminal domain-like"/>
    <property type="match status" value="1"/>
</dbReference>
<dbReference type="GO" id="GO:0051301">
    <property type="term" value="P:cell division"/>
    <property type="evidence" value="ECO:0007669"/>
    <property type="project" value="UniProtKB-KW"/>
</dbReference>
<evidence type="ECO:0000256" key="7">
    <source>
        <dbReference type="ARBA" id="ARBA00022776"/>
    </source>
</evidence>
<dbReference type="Pfam" id="PF26356">
    <property type="entry name" value="Pelota_N"/>
    <property type="match status" value="1"/>
</dbReference>
<keyword evidence="4" id="KW-0963">Cytoplasm</keyword>
<dbReference type="GO" id="GO:0046872">
    <property type="term" value="F:metal ion binding"/>
    <property type="evidence" value="ECO:0007669"/>
    <property type="project" value="UniProtKB-KW"/>
</dbReference>
<keyword evidence="9" id="KW-0469">Meiosis</keyword>
<evidence type="ECO:0000256" key="5">
    <source>
        <dbReference type="ARBA" id="ARBA00022618"/>
    </source>
</evidence>
<dbReference type="PANTHER" id="PTHR10853:SF0">
    <property type="entry name" value="PROTEIN PELOTA HOMOLOG"/>
    <property type="match status" value="1"/>
</dbReference>
<reference evidence="12 13" key="2">
    <citation type="submission" date="2021-10" db="EMBL/GenBank/DDBJ databases">
        <authorList>
            <person name="Piombo E."/>
        </authorList>
    </citation>
    <scope>NUCLEOTIDE SEQUENCE [LARGE SCALE GENOMIC DNA]</scope>
</reference>
<dbReference type="SMART" id="SM01194">
    <property type="entry name" value="eRF1_1"/>
    <property type="match status" value="1"/>
</dbReference>
<comment type="cofactor">
    <cofactor evidence="1">
        <name>a divalent metal cation</name>
        <dbReference type="ChEBI" id="CHEBI:60240"/>
    </cofactor>
</comment>
<dbReference type="InterPro" id="IPR042226">
    <property type="entry name" value="eFR1_2_sf"/>
</dbReference>
<dbReference type="Pfam" id="PF03465">
    <property type="entry name" value="eRF1_3"/>
    <property type="match status" value="1"/>
</dbReference>
<dbReference type="Gene3D" id="2.30.30.870">
    <property type="entry name" value="Pelota, domain A"/>
    <property type="match status" value="1"/>
</dbReference>
<dbReference type="OrthoDB" id="10249111at2759"/>
<comment type="caution">
    <text evidence="12">The sequence shown here is derived from an EMBL/GenBank/DDBJ whole genome shotgun (WGS) entry which is preliminary data.</text>
</comment>
<feature type="domain" description="eRF1/Pelota-like N-terminal" evidence="11">
    <location>
        <begin position="1"/>
        <end position="135"/>
    </location>
</feature>
<protein>
    <recommendedName>
        <fullName evidence="11">eRF1/Pelota-like N-terminal domain-containing protein</fullName>
    </recommendedName>
</protein>
<dbReference type="GO" id="GO:1990533">
    <property type="term" value="C:Dom34-Hbs1 complex"/>
    <property type="evidence" value="ECO:0007669"/>
    <property type="project" value="UniProtKB-ARBA"/>
</dbReference>
<organism evidence="12 13">
    <name type="scientific">Clonostachys byssicola</name>
    <dbReference type="NCBI Taxonomy" id="160290"/>
    <lineage>
        <taxon>Eukaryota</taxon>
        <taxon>Fungi</taxon>
        <taxon>Dikarya</taxon>
        <taxon>Ascomycota</taxon>
        <taxon>Pezizomycotina</taxon>
        <taxon>Sordariomycetes</taxon>
        <taxon>Hypocreomycetidae</taxon>
        <taxon>Hypocreales</taxon>
        <taxon>Bionectriaceae</taxon>
        <taxon>Clonostachys</taxon>
    </lineage>
</organism>
<dbReference type="InterPro" id="IPR020471">
    <property type="entry name" value="AKR"/>
</dbReference>
<dbReference type="FunFam" id="3.30.1330.30:FF:000008">
    <property type="entry name" value="Protein pelota homolog"/>
    <property type="match status" value="1"/>
</dbReference>
<accession>A0A9N9UUJ3</accession>
<dbReference type="PROSITE" id="PS00062">
    <property type="entry name" value="ALDOKETO_REDUCTASE_2"/>
    <property type="match status" value="1"/>
</dbReference>
<dbReference type="InterPro" id="IPR018170">
    <property type="entry name" value="Aldo/ket_reductase_CS"/>
</dbReference>
<keyword evidence="13" id="KW-1185">Reference proteome</keyword>
<dbReference type="Gene3D" id="3.20.20.100">
    <property type="entry name" value="NADP-dependent oxidoreductase domain"/>
    <property type="match status" value="1"/>
</dbReference>
<evidence type="ECO:0000256" key="10">
    <source>
        <dbReference type="ARBA" id="ARBA00023306"/>
    </source>
</evidence>
<dbReference type="InterPro" id="IPR058547">
    <property type="entry name" value="Pelota_N"/>
</dbReference>
<dbReference type="GO" id="GO:0070481">
    <property type="term" value="P:nuclear-transcribed mRNA catabolic process, non-stop decay"/>
    <property type="evidence" value="ECO:0007669"/>
    <property type="project" value="InterPro"/>
</dbReference>
<gene>
    <name evidence="12" type="ORF">CBYS24578_00009931</name>
</gene>
<comment type="similarity">
    <text evidence="3">Belongs to the eukaryotic release factor 1 family. Pelota subfamily.</text>
</comment>
<dbReference type="GO" id="GO:0016491">
    <property type="term" value="F:oxidoreductase activity"/>
    <property type="evidence" value="ECO:0007669"/>
    <property type="project" value="UniProtKB-KW"/>
</dbReference>
<dbReference type="InterPro" id="IPR036812">
    <property type="entry name" value="NAD(P)_OxRdtase_dom_sf"/>
</dbReference>
<dbReference type="InterPro" id="IPR038069">
    <property type="entry name" value="Pelota/DOM34_N"/>
</dbReference>
<dbReference type="SUPFAM" id="SSF53137">
    <property type="entry name" value="Translational machinery components"/>
    <property type="match status" value="1"/>
</dbReference>
<evidence type="ECO:0000313" key="12">
    <source>
        <dbReference type="EMBL" id="CAH0004032.1"/>
    </source>
</evidence>
<dbReference type="GO" id="GO:0071025">
    <property type="term" value="P:RNA surveillance"/>
    <property type="evidence" value="ECO:0007669"/>
    <property type="project" value="InterPro"/>
</dbReference>
<evidence type="ECO:0000256" key="4">
    <source>
        <dbReference type="ARBA" id="ARBA00022490"/>
    </source>
</evidence>
<dbReference type="AlphaFoldDB" id="A0A9N9UUJ3"/>
<dbReference type="InterPro" id="IPR023210">
    <property type="entry name" value="NADP_OxRdtase_dom"/>
</dbReference>
<dbReference type="GO" id="GO:0005737">
    <property type="term" value="C:cytoplasm"/>
    <property type="evidence" value="ECO:0007669"/>
    <property type="project" value="UniProtKB-SubCell"/>
</dbReference>
<dbReference type="InterPro" id="IPR029064">
    <property type="entry name" value="Ribosomal_eL30-like_sf"/>
</dbReference>
<dbReference type="FunFam" id="3.30.420.60:FF:000004">
    <property type="entry name" value="Protein DOM34 homolog"/>
    <property type="match status" value="1"/>
</dbReference>
<keyword evidence="5" id="KW-0132">Cell division</keyword>
<dbReference type="InterPro" id="IPR005141">
    <property type="entry name" value="eRF1_2"/>
</dbReference>
<dbReference type="GO" id="GO:0070966">
    <property type="term" value="P:nuclear-transcribed mRNA catabolic process, no-go decay"/>
    <property type="evidence" value="ECO:0007669"/>
    <property type="project" value="InterPro"/>
</dbReference>
<keyword evidence="10" id="KW-0131">Cell cycle</keyword>
<comment type="subcellular location">
    <subcellularLocation>
        <location evidence="2">Cytoplasm</location>
    </subcellularLocation>
</comment>
<evidence type="ECO:0000256" key="8">
    <source>
        <dbReference type="ARBA" id="ARBA00023002"/>
    </source>
</evidence>
<evidence type="ECO:0000256" key="3">
    <source>
        <dbReference type="ARBA" id="ARBA00009504"/>
    </source>
</evidence>
<dbReference type="InterPro" id="IPR004405">
    <property type="entry name" value="TF_pelota"/>
</dbReference>
<evidence type="ECO:0000259" key="11">
    <source>
        <dbReference type="SMART" id="SM01194"/>
    </source>
</evidence>
<sequence>MKLAKRKLPAEIEGQPVSLLPEDPEDMWHAYNLISTGDIIHGHTSRKVVRKNDATDQTSAERVHLDLAIKVRGTSFDPITSILRVTGAVVTENEHAPLGSQHSIEVEPHRAFTIIKPEPEGWDSVATETLREALSDDKDGALAAVVMQEGVANICLVTQFRTVLKTRVESVIPKKRDTSSDQEAGMRRFYEKVLASLQRAVDFSQSRPLLLASPGFVANDFKNFIAAKGRDSNDKVLANVAKLATVVHSNTGHVHSLNEVLKSPEVLAKMKDVRFAKEALLMDSFFDMLKLDDGRAWYGSKAVEKAVDEGAVGPGGGALLINNSLFRSQNLAVRKKYVAIVDKVKADGGEARILSSDHESGQRLGMLGDIAAILNYPMHDLDEEEEEEAQPVIPRHHEDDPAMLDSSTQDGIQTSNRLDGQAQLGLSYAHLGFWREYTMLPFVIIKIADHSQGIPDNILWDWTHHLSPRENATEICTLALNAGYRHMDSATAYRNQGPSAASIPASGLPREDIFFTTKVPVKKKPLGYDTVCALVDDALKETNLTYIDLILIHWPYGGPEARKGAWKALVEAVEAGKVRSIGVSNYGVHHLAELEGHIRELEAERGGPGRGGVISVGQWELHPWLTRPDIVQWCRERSIAVQAYCPLVRGERWGDAKVVAMGKKYGKTEAQILLRWSIQRGYVPLVKSVTPSRIVENTGLFDFELTDAEVEDIKTDEYKPIAWDPAMEPLEK</sequence>
<dbReference type="FunFam" id="2.30.30.870:FF:000001">
    <property type="entry name" value="Protein pelota homolog"/>
    <property type="match status" value="1"/>
</dbReference>
<evidence type="ECO:0000313" key="13">
    <source>
        <dbReference type="Proteomes" id="UP000754883"/>
    </source>
</evidence>